<evidence type="ECO:0000256" key="1">
    <source>
        <dbReference type="ARBA" id="ARBA00004196"/>
    </source>
</evidence>
<dbReference type="GO" id="GO:1901678">
    <property type="term" value="P:iron coordination entity transport"/>
    <property type="evidence" value="ECO:0007669"/>
    <property type="project" value="UniProtKB-ARBA"/>
</dbReference>
<evidence type="ECO:0000313" key="9">
    <source>
        <dbReference type="Proteomes" id="UP000316882"/>
    </source>
</evidence>
<dbReference type="PROSITE" id="PS51257">
    <property type="entry name" value="PROKAR_LIPOPROTEIN"/>
    <property type="match status" value="1"/>
</dbReference>
<evidence type="ECO:0000313" key="8">
    <source>
        <dbReference type="EMBL" id="GEB32031.1"/>
    </source>
</evidence>
<comment type="caution">
    <text evidence="8">The sequence shown here is derived from an EMBL/GenBank/DDBJ whole genome shotgun (WGS) entry which is preliminary data.</text>
</comment>
<evidence type="ECO:0000256" key="3">
    <source>
        <dbReference type="ARBA" id="ARBA00022448"/>
    </source>
</evidence>
<feature type="domain" description="Fe/B12 periplasmic-binding" evidence="7">
    <location>
        <begin position="56"/>
        <end position="315"/>
    </location>
</feature>
<name>A0A4Y3PNQ3_BREPA</name>
<feature type="signal peptide" evidence="6">
    <location>
        <begin position="1"/>
        <end position="20"/>
    </location>
</feature>
<accession>A0A4Y3PNQ3</accession>
<evidence type="ECO:0000256" key="5">
    <source>
        <dbReference type="SAM" id="MobiDB-lite"/>
    </source>
</evidence>
<dbReference type="InterPro" id="IPR002491">
    <property type="entry name" value="ABC_transptr_periplasmic_BD"/>
</dbReference>
<comment type="subcellular location">
    <subcellularLocation>
        <location evidence="1">Cell envelope</location>
    </subcellularLocation>
</comment>
<dbReference type="Pfam" id="PF01497">
    <property type="entry name" value="Peripla_BP_2"/>
    <property type="match status" value="1"/>
</dbReference>
<evidence type="ECO:0000256" key="4">
    <source>
        <dbReference type="ARBA" id="ARBA00022729"/>
    </source>
</evidence>
<comment type="similarity">
    <text evidence="2">Belongs to the bacterial solute-binding protein 8 family.</text>
</comment>
<feature type="region of interest" description="Disordered" evidence="5">
    <location>
        <begin position="28"/>
        <end position="47"/>
    </location>
</feature>
<reference evidence="8 9" key="1">
    <citation type="submission" date="2019-06" db="EMBL/GenBank/DDBJ databases">
        <title>Whole genome shotgun sequence of Brevibacillus parabrevis NBRC 12334.</title>
        <authorList>
            <person name="Hosoyama A."/>
            <person name="Uohara A."/>
            <person name="Ohji S."/>
            <person name="Ichikawa N."/>
        </authorList>
    </citation>
    <scope>NUCLEOTIDE SEQUENCE [LARGE SCALE GENOMIC DNA]</scope>
    <source>
        <strain evidence="8 9">NBRC 12334</strain>
    </source>
</reference>
<proteinExistence type="inferred from homology"/>
<dbReference type="AlphaFoldDB" id="A0A4Y3PNQ3"/>
<dbReference type="GO" id="GO:0030288">
    <property type="term" value="C:outer membrane-bounded periplasmic space"/>
    <property type="evidence" value="ECO:0007669"/>
    <property type="project" value="TreeGrafter"/>
</dbReference>
<dbReference type="PANTHER" id="PTHR30532:SF21">
    <property type="entry name" value="SIDEROPHORE-BINDING LIPOPROTEIN YFIY-RELATED"/>
    <property type="match status" value="1"/>
</dbReference>
<dbReference type="PANTHER" id="PTHR30532">
    <property type="entry name" value="IRON III DICITRATE-BINDING PERIPLASMIC PROTEIN"/>
    <property type="match status" value="1"/>
</dbReference>
<dbReference type="InterPro" id="IPR051313">
    <property type="entry name" value="Bact_iron-sidero_bind"/>
</dbReference>
<evidence type="ECO:0000259" key="7">
    <source>
        <dbReference type="PROSITE" id="PS50983"/>
    </source>
</evidence>
<evidence type="ECO:0000256" key="6">
    <source>
        <dbReference type="SAM" id="SignalP"/>
    </source>
</evidence>
<dbReference type="GeneID" id="87609618"/>
<dbReference type="PROSITE" id="PS50983">
    <property type="entry name" value="FE_B12_PBP"/>
    <property type="match status" value="1"/>
</dbReference>
<dbReference type="SUPFAM" id="SSF53807">
    <property type="entry name" value="Helical backbone' metal receptor"/>
    <property type="match status" value="1"/>
</dbReference>
<dbReference type="Proteomes" id="UP000316882">
    <property type="component" value="Unassembled WGS sequence"/>
</dbReference>
<feature type="chain" id="PRO_5039453975" evidence="6">
    <location>
        <begin position="21"/>
        <end position="315"/>
    </location>
</feature>
<dbReference type="Gene3D" id="3.40.50.1980">
    <property type="entry name" value="Nitrogenase molybdenum iron protein domain"/>
    <property type="match status" value="2"/>
</dbReference>
<sequence>MKRALMHTFMLILLATTVVGCGQAAAPKEEPVQAEASQTRKVQDAKGEVEIPAHPKRIADISGASEELLILGHTPVATANTDSYDHEKPSLYVRDKLKDSKIVGFYMMDTINIEAVMSAEPDLIIMNARQEKIYEQLKKIAPVVVLKNSLEQWRERFTEVGTILGQEQDVQKWLADYDAKAKKIGEQIKAKSGNESFSIFLAHKKGPYLLGSEGAGSVLYDDLGLPKPATSPDTKEKTMVLLTLEGITTINPDRIVLLHPEGGEQAYKDSAVWQGLKAYKNGKIYYLPANPYYNQAYMPIGKELLLDTLEQTLNQ</sequence>
<keyword evidence="9" id="KW-1185">Reference proteome</keyword>
<organism evidence="8 9">
    <name type="scientific">Brevibacillus parabrevis</name>
    <dbReference type="NCBI Taxonomy" id="54914"/>
    <lineage>
        <taxon>Bacteria</taxon>
        <taxon>Bacillati</taxon>
        <taxon>Bacillota</taxon>
        <taxon>Bacilli</taxon>
        <taxon>Bacillales</taxon>
        <taxon>Paenibacillaceae</taxon>
        <taxon>Brevibacillus</taxon>
    </lineage>
</organism>
<gene>
    <name evidence="8" type="primary">fhuD_3</name>
    <name evidence="8" type="ORF">BPA01_16110</name>
</gene>
<protein>
    <submittedName>
        <fullName evidence="8">Ferrichrome ABC transporter substrate-binding protein</fullName>
    </submittedName>
</protein>
<keyword evidence="3" id="KW-0813">Transport</keyword>
<dbReference type="RefSeq" id="WP_122966304.1">
    <property type="nucleotide sequence ID" value="NZ_BJMH01000006.1"/>
</dbReference>
<evidence type="ECO:0000256" key="2">
    <source>
        <dbReference type="ARBA" id="ARBA00008814"/>
    </source>
</evidence>
<dbReference type="EMBL" id="BJMH01000006">
    <property type="protein sequence ID" value="GEB32031.1"/>
    <property type="molecule type" value="Genomic_DNA"/>
</dbReference>
<keyword evidence="4 6" id="KW-0732">Signal</keyword>